<gene>
    <name evidence="9" type="ORF">UU7_10082</name>
</gene>
<dbReference type="SUPFAM" id="SSF55811">
    <property type="entry name" value="Nudix"/>
    <property type="match status" value="1"/>
</dbReference>
<dbReference type="PATRIC" id="fig|1163407.3.peg.2031"/>
<evidence type="ECO:0000256" key="7">
    <source>
        <dbReference type="ARBA" id="ARBA00032272"/>
    </source>
</evidence>
<comment type="similarity">
    <text evidence="3">Belongs to the Nudix hydrolase family. NudK subfamily.</text>
</comment>
<dbReference type="GO" id="GO:0016787">
    <property type="term" value="F:hydrolase activity"/>
    <property type="evidence" value="ECO:0007669"/>
    <property type="project" value="UniProtKB-KW"/>
</dbReference>
<dbReference type="RefSeq" id="WP_007807949.1">
    <property type="nucleotide sequence ID" value="NZ_AJXT01000028.1"/>
</dbReference>
<evidence type="ECO:0000256" key="4">
    <source>
        <dbReference type="ARBA" id="ARBA00016377"/>
    </source>
</evidence>
<proteinExistence type="inferred from homology"/>
<dbReference type="GO" id="GO:0006753">
    <property type="term" value="P:nucleoside phosphate metabolic process"/>
    <property type="evidence" value="ECO:0007669"/>
    <property type="project" value="TreeGrafter"/>
</dbReference>
<reference evidence="9 10" key="1">
    <citation type="journal article" date="2012" name="J. Bacteriol.">
        <title>Genome sequences for six rhodanobacter strains, isolated from soils and the terrestrial subsurface, with variable denitrification capabilities.</title>
        <authorList>
            <person name="Kostka J.E."/>
            <person name="Green S.J."/>
            <person name="Rishishwar L."/>
            <person name="Prakash O."/>
            <person name="Katz L.S."/>
            <person name="Marino-Ramirez L."/>
            <person name="Jordan I.K."/>
            <person name="Munk C."/>
            <person name="Ivanova N."/>
            <person name="Mikhailova N."/>
            <person name="Watson D.B."/>
            <person name="Brown S.D."/>
            <person name="Palumbo A.V."/>
            <person name="Brooks S.C."/>
        </authorList>
    </citation>
    <scope>NUCLEOTIDE SEQUENCE [LARGE SCALE GENOMIC DNA]</scope>
    <source>
        <strain evidence="9 10">B39</strain>
    </source>
</reference>
<dbReference type="PANTHER" id="PTHR11839:SF18">
    <property type="entry name" value="NUDIX HYDROLASE DOMAIN-CONTAINING PROTEIN"/>
    <property type="match status" value="1"/>
</dbReference>
<dbReference type="PANTHER" id="PTHR11839">
    <property type="entry name" value="UDP/ADP-SUGAR PYROPHOSPHATASE"/>
    <property type="match status" value="1"/>
</dbReference>
<dbReference type="InterPro" id="IPR000086">
    <property type="entry name" value="NUDIX_hydrolase_dom"/>
</dbReference>
<dbReference type="Gene3D" id="3.90.79.10">
    <property type="entry name" value="Nucleoside Triphosphate Pyrophosphohydrolase"/>
    <property type="match status" value="1"/>
</dbReference>
<accession>I4W0C6</accession>
<evidence type="ECO:0000259" key="8">
    <source>
        <dbReference type="PROSITE" id="PS51462"/>
    </source>
</evidence>
<dbReference type="eggNOG" id="COG0494">
    <property type="taxonomic scope" value="Bacteria"/>
</dbReference>
<dbReference type="Proteomes" id="UP000003226">
    <property type="component" value="Unassembled WGS sequence"/>
</dbReference>
<evidence type="ECO:0000256" key="5">
    <source>
        <dbReference type="ARBA" id="ARBA00022801"/>
    </source>
</evidence>
<dbReference type="STRING" id="1163407.UU7_10082"/>
<dbReference type="CDD" id="cd03424">
    <property type="entry name" value="NUDIX_ADPRase_Nudt5_UGPPase_Nudt14"/>
    <property type="match status" value="1"/>
</dbReference>
<name>I4W0C6_9GAMM</name>
<feature type="domain" description="Nudix hydrolase" evidence="8">
    <location>
        <begin position="51"/>
        <end position="186"/>
    </location>
</feature>
<comment type="caution">
    <text evidence="9">The sequence shown here is derived from an EMBL/GenBank/DDBJ whole genome shotgun (WGS) entry which is preliminary data.</text>
</comment>
<comment type="cofactor">
    <cofactor evidence="2">
        <name>Mg(2+)</name>
        <dbReference type="ChEBI" id="CHEBI:18420"/>
    </cofactor>
</comment>
<dbReference type="EMBL" id="AJXT01000028">
    <property type="protein sequence ID" value="EIL92917.1"/>
    <property type="molecule type" value="Genomic_DNA"/>
</dbReference>
<organism evidence="9 10">
    <name type="scientific">Rhodanobacter spathiphylli B39</name>
    <dbReference type="NCBI Taxonomy" id="1163407"/>
    <lineage>
        <taxon>Bacteria</taxon>
        <taxon>Pseudomonadati</taxon>
        <taxon>Pseudomonadota</taxon>
        <taxon>Gammaproteobacteria</taxon>
        <taxon>Lysobacterales</taxon>
        <taxon>Rhodanobacteraceae</taxon>
        <taxon>Rhodanobacter</taxon>
    </lineage>
</organism>
<dbReference type="PROSITE" id="PS51462">
    <property type="entry name" value="NUDIX"/>
    <property type="match status" value="1"/>
</dbReference>
<dbReference type="InterPro" id="IPR015797">
    <property type="entry name" value="NUDIX_hydrolase-like_dom_sf"/>
</dbReference>
<keyword evidence="5 9" id="KW-0378">Hydrolase</keyword>
<evidence type="ECO:0000313" key="9">
    <source>
        <dbReference type="EMBL" id="EIL92917.1"/>
    </source>
</evidence>
<comment type="catalytic activity">
    <reaction evidence="1">
        <text>GDP-alpha-D-mannose + H2O = alpha-D-mannose 1-phosphate + GMP + 2 H(+)</text>
        <dbReference type="Rhea" id="RHEA:27978"/>
        <dbReference type="ChEBI" id="CHEBI:15377"/>
        <dbReference type="ChEBI" id="CHEBI:15378"/>
        <dbReference type="ChEBI" id="CHEBI:57527"/>
        <dbReference type="ChEBI" id="CHEBI:58115"/>
        <dbReference type="ChEBI" id="CHEBI:58409"/>
    </reaction>
</comment>
<keyword evidence="10" id="KW-1185">Reference proteome</keyword>
<dbReference type="Pfam" id="PF00293">
    <property type="entry name" value="NUDIX"/>
    <property type="match status" value="1"/>
</dbReference>
<evidence type="ECO:0000256" key="2">
    <source>
        <dbReference type="ARBA" id="ARBA00001946"/>
    </source>
</evidence>
<sequence length="204" mass="22314">MAQASSMAPRLMTHPADRIPADASAPVETLYEGRWLSLRKRGRWEYAERNNPGGAVIILAVTPEDKVLFVEQYRVSILQNTIEMPAGLVGDLPGQDDEDILLAAQRELEEETGYRCERVEFIHQGPSSSGMSTEMIAFARAWHLQKVGPGGGDESENIVVHEVPRSEAGAWLFARAAEGYSIDPKLFAGLWFIEHGGRPAAAGG</sequence>
<protein>
    <recommendedName>
        <fullName evidence="4">GDP-mannose pyrophosphatase</fullName>
    </recommendedName>
    <alternativeName>
        <fullName evidence="6">GDP-mannose hydrolase</fullName>
    </alternativeName>
    <alternativeName>
        <fullName evidence="7">GDPMK</fullName>
    </alternativeName>
</protein>
<evidence type="ECO:0000256" key="3">
    <source>
        <dbReference type="ARBA" id="ARBA00007275"/>
    </source>
</evidence>
<evidence type="ECO:0000313" key="10">
    <source>
        <dbReference type="Proteomes" id="UP000003226"/>
    </source>
</evidence>
<dbReference type="AlphaFoldDB" id="I4W0C6"/>
<evidence type="ECO:0000256" key="6">
    <source>
        <dbReference type="ARBA" id="ARBA00032162"/>
    </source>
</evidence>
<dbReference type="GO" id="GO:0019693">
    <property type="term" value="P:ribose phosphate metabolic process"/>
    <property type="evidence" value="ECO:0007669"/>
    <property type="project" value="TreeGrafter"/>
</dbReference>
<evidence type="ECO:0000256" key="1">
    <source>
        <dbReference type="ARBA" id="ARBA00000847"/>
    </source>
</evidence>
<dbReference type="GO" id="GO:0005829">
    <property type="term" value="C:cytosol"/>
    <property type="evidence" value="ECO:0007669"/>
    <property type="project" value="TreeGrafter"/>
</dbReference>